<sequence>MRLKLDLPVEFAYVNGNVERLQFHSDDKPWSKNLKKAVLNLIQLQMTPANGQEIEDEEENGQNKYAKAFTTTETTLEGICPVSYSIMASPKNTTEINITKSINFQRCQKLADVGYGFQVEPTVESAWSELKDSNRPFLTSEQNHLLDCEWSLLSEYIAKSSQAESSQAMQTIAASELVFVEWNAAGNQETGLLTSVLKTKNSEQEIEKAENHLQELVVAFGEKNQQKGGIESSTTIEHFEKLVHIMRLCSLEELKNLDKKANKIDSSNKQKVAADLFADALAVAATRNTIVLLEKKIKEQSGISEVKAVQVLKVLGRGAGLPAPSDCQVDAILRLCKSDVVSDSKVLKQSCWLTFGAMVGELSLQNNKAKLMKQTTSPMRADETTADHKMQLYKDVLIKPLKEAESIPEKIFALKCIGNAALGFAVPELREVIERRSECPAVRIYAIDALRRLRHQLKPQKIHSIVMPIYMNTDEKPELRMNAFSMVMQTRPSNAIVDQIAFTMTSEKSDDVQSFVYSTMKSASLSPIPEQQTIANQLKNALKLLRSTKNS</sequence>
<dbReference type="PROSITE" id="PS51211">
    <property type="entry name" value="VITELLOGENIN"/>
    <property type="match status" value="1"/>
</dbReference>
<feature type="domain" description="Vitellogenin" evidence="8">
    <location>
        <begin position="1"/>
        <end position="551"/>
    </location>
</feature>
<dbReference type="GO" id="GO:0005319">
    <property type="term" value="F:lipid transporter activity"/>
    <property type="evidence" value="ECO:0007669"/>
    <property type="project" value="InterPro"/>
</dbReference>
<protein>
    <submittedName>
        <fullName evidence="10">Vitellogenin domain-containing protein</fullName>
    </submittedName>
</protein>
<dbReference type="AlphaFoldDB" id="A0A915DX26"/>
<evidence type="ECO:0000256" key="7">
    <source>
        <dbReference type="PROSITE-ProRule" id="PRU00557"/>
    </source>
</evidence>
<name>A0A915DX26_9BILA</name>
<organism evidence="9 10">
    <name type="scientific">Ditylenchus dipsaci</name>
    <dbReference type="NCBI Taxonomy" id="166011"/>
    <lineage>
        <taxon>Eukaryota</taxon>
        <taxon>Metazoa</taxon>
        <taxon>Ecdysozoa</taxon>
        <taxon>Nematoda</taxon>
        <taxon>Chromadorea</taxon>
        <taxon>Rhabditida</taxon>
        <taxon>Tylenchina</taxon>
        <taxon>Tylenchomorpha</taxon>
        <taxon>Sphaerularioidea</taxon>
        <taxon>Anguinidae</taxon>
        <taxon>Anguininae</taxon>
        <taxon>Ditylenchus</taxon>
    </lineage>
</organism>
<evidence type="ECO:0000256" key="4">
    <source>
        <dbReference type="ARBA" id="ARBA00022761"/>
    </source>
</evidence>
<evidence type="ECO:0000256" key="2">
    <source>
        <dbReference type="ARBA" id="ARBA00022525"/>
    </source>
</evidence>
<dbReference type="InterPro" id="IPR001747">
    <property type="entry name" value="Vitellogenin_N"/>
</dbReference>
<dbReference type="PANTHER" id="PTHR23345:SF15">
    <property type="entry name" value="VITELLOGENIN 1-RELATED"/>
    <property type="match status" value="1"/>
</dbReference>
<evidence type="ECO:0000259" key="8">
    <source>
        <dbReference type="PROSITE" id="PS51211"/>
    </source>
</evidence>
<evidence type="ECO:0000256" key="5">
    <source>
        <dbReference type="ARBA" id="ARBA00023157"/>
    </source>
</evidence>
<dbReference type="Pfam" id="PF01347">
    <property type="entry name" value="Vitellogenin_N"/>
    <property type="match status" value="1"/>
</dbReference>
<keyword evidence="2" id="KW-0964">Secreted</keyword>
<dbReference type="Proteomes" id="UP000887574">
    <property type="component" value="Unplaced"/>
</dbReference>
<dbReference type="GO" id="GO:0005576">
    <property type="term" value="C:extracellular region"/>
    <property type="evidence" value="ECO:0007669"/>
    <property type="project" value="UniProtKB-SubCell"/>
</dbReference>
<keyword evidence="6" id="KW-0325">Glycoprotein</keyword>
<proteinExistence type="predicted"/>
<dbReference type="PANTHER" id="PTHR23345">
    <property type="entry name" value="VITELLOGENIN-RELATED"/>
    <property type="match status" value="1"/>
</dbReference>
<dbReference type="InterPro" id="IPR011030">
    <property type="entry name" value="Lipovitellin_superhlx_dom"/>
</dbReference>
<evidence type="ECO:0000313" key="10">
    <source>
        <dbReference type="WBParaSite" id="jg24097"/>
    </source>
</evidence>
<dbReference type="GO" id="GO:0045735">
    <property type="term" value="F:nutrient reservoir activity"/>
    <property type="evidence" value="ECO:0007669"/>
    <property type="project" value="UniProtKB-KW"/>
</dbReference>
<dbReference type="SMART" id="SM00638">
    <property type="entry name" value="LPD_N"/>
    <property type="match status" value="1"/>
</dbReference>
<evidence type="ECO:0000256" key="6">
    <source>
        <dbReference type="ARBA" id="ARBA00023180"/>
    </source>
</evidence>
<keyword evidence="4" id="KW-0758">Storage protein</keyword>
<reference evidence="10" key="1">
    <citation type="submission" date="2022-11" db="UniProtKB">
        <authorList>
            <consortium name="WormBaseParasite"/>
        </authorList>
    </citation>
    <scope>IDENTIFICATION</scope>
</reference>
<evidence type="ECO:0000313" key="9">
    <source>
        <dbReference type="Proteomes" id="UP000887574"/>
    </source>
</evidence>
<evidence type="ECO:0000256" key="3">
    <source>
        <dbReference type="ARBA" id="ARBA00022729"/>
    </source>
</evidence>
<dbReference type="InterPro" id="IPR015819">
    <property type="entry name" value="Lipid_transp_b-sht_shell"/>
</dbReference>
<dbReference type="Gene3D" id="1.25.10.20">
    <property type="entry name" value="Vitellinogen, superhelical"/>
    <property type="match status" value="1"/>
</dbReference>
<dbReference type="SUPFAM" id="SSF56968">
    <property type="entry name" value="Lipovitellin-phosvitin complex, beta-sheet shell regions"/>
    <property type="match status" value="1"/>
</dbReference>
<dbReference type="WBParaSite" id="jg24097">
    <property type="protein sequence ID" value="jg24097"/>
    <property type="gene ID" value="jg24097"/>
</dbReference>
<evidence type="ECO:0000256" key="1">
    <source>
        <dbReference type="ARBA" id="ARBA00004613"/>
    </source>
</evidence>
<dbReference type="FunFam" id="1.25.10.20:FF:000003">
    <property type="entry name" value="Vitellogenin C"/>
    <property type="match status" value="1"/>
</dbReference>
<keyword evidence="5" id="KW-1015">Disulfide bond</keyword>
<accession>A0A915DX26</accession>
<keyword evidence="3" id="KW-0732">Signal</keyword>
<dbReference type="InterPro" id="IPR050733">
    <property type="entry name" value="Vitellogenin/Apolipophorin"/>
</dbReference>
<dbReference type="SUPFAM" id="SSF48431">
    <property type="entry name" value="Lipovitellin-phosvitin complex, superhelical domain"/>
    <property type="match status" value="1"/>
</dbReference>
<keyword evidence="9" id="KW-1185">Reference proteome</keyword>
<comment type="caution">
    <text evidence="7">Lacks conserved residue(s) required for the propagation of feature annotation.</text>
</comment>
<comment type="subcellular location">
    <subcellularLocation>
        <location evidence="1">Secreted</location>
    </subcellularLocation>
</comment>